<proteinExistence type="predicted"/>
<dbReference type="OrthoDB" id="10513940at2759"/>
<dbReference type="Proteomes" id="UP001152797">
    <property type="component" value="Unassembled WGS sequence"/>
</dbReference>
<evidence type="ECO:0000313" key="4">
    <source>
        <dbReference type="Proteomes" id="UP001152797"/>
    </source>
</evidence>
<protein>
    <submittedName>
        <fullName evidence="3">Sulfotransferase</fullName>
    </submittedName>
</protein>
<evidence type="ECO:0000313" key="1">
    <source>
        <dbReference type="EMBL" id="CAI4001279.1"/>
    </source>
</evidence>
<dbReference type="EMBL" id="CAMXCT020002907">
    <property type="protein sequence ID" value="CAL1154654.1"/>
    <property type="molecule type" value="Genomic_DNA"/>
</dbReference>
<comment type="caution">
    <text evidence="1">The sequence shown here is derived from an EMBL/GenBank/DDBJ whole genome shotgun (WGS) entry which is preliminary data.</text>
</comment>
<evidence type="ECO:0000313" key="2">
    <source>
        <dbReference type="EMBL" id="CAL1154654.1"/>
    </source>
</evidence>
<dbReference type="EMBL" id="CAMXCT030002907">
    <property type="protein sequence ID" value="CAL4788591.1"/>
    <property type="molecule type" value="Genomic_DNA"/>
</dbReference>
<accession>A0A9P1CZW9</accession>
<keyword evidence="4" id="KW-1185">Reference proteome</keyword>
<dbReference type="EMBL" id="CAMXCT010002907">
    <property type="protein sequence ID" value="CAI4001279.1"/>
    <property type="molecule type" value="Genomic_DNA"/>
</dbReference>
<organism evidence="1">
    <name type="scientific">Cladocopium goreaui</name>
    <dbReference type="NCBI Taxonomy" id="2562237"/>
    <lineage>
        <taxon>Eukaryota</taxon>
        <taxon>Sar</taxon>
        <taxon>Alveolata</taxon>
        <taxon>Dinophyceae</taxon>
        <taxon>Suessiales</taxon>
        <taxon>Symbiodiniaceae</taxon>
        <taxon>Cladocopium</taxon>
    </lineage>
</organism>
<gene>
    <name evidence="1" type="ORF">C1SCF055_LOCUS27333</name>
</gene>
<evidence type="ECO:0000313" key="3">
    <source>
        <dbReference type="EMBL" id="CAL4788591.1"/>
    </source>
</evidence>
<reference evidence="1" key="1">
    <citation type="submission" date="2022-10" db="EMBL/GenBank/DDBJ databases">
        <authorList>
            <person name="Chen Y."/>
            <person name="Dougan E. K."/>
            <person name="Chan C."/>
            <person name="Rhodes N."/>
            <person name="Thang M."/>
        </authorList>
    </citation>
    <scope>NUCLEOTIDE SEQUENCE</scope>
</reference>
<dbReference type="AlphaFoldDB" id="A0A9P1CZW9"/>
<sequence>MMLLQTHQVEPERGSILLDKKDDTAKSIFKQEDLVMAYVPFNFGHTVSEKVLQHGIRWGDCGSRDPEADCLGWQISNATGCNLMYVPGKLWPLKSAESHFGSRTIFGILRDPYERMVAQFRGTYRLEHPELGCDVDAGVKKMMEEYLAAVEAGNPWANNCNYLPQAEFFDQPFGATLAVDNRRFPDSMNEVFQKHGYDIQILTEEVGHVSGCDSKWAADLSPETKALVHKVYHRDFDLICKEFGYCDPTENVCLTRVPGMCPPHFKKSASTHRKGKRGNFVNVDLAQVRSRLHVAGAMKLVVAATLGLGATFKFGLEGIPPAQNVTIGAKAFGSQNCPCIGFAGVDGTAMVRVGEHYVAYPGELGSRCAAWDDDQHPESCREGQMPGKGKGWCKQPWCYVDPRNCDLKVAPRLSEYVPTARYQNMPLFYSYATCGGEELQAKDAMQPGCECIGIENKAGSIKANLEGVPIRYPGEAGGSCKAWDLEQNPLCAVKGAKPSFCTQKWCYVDPCKCGVKAPPKEAVYFNATMRGKTVYYSYEACGSNDTFTLGYNKNACINAKDEKACGLLPKCAWSGSSCFGKELVVPELCSADQVYNGTKVEDLRSSSWSRPMLSLAAVLTLFC</sequence>
<name>A0A9P1CZW9_9DINO</name>
<reference evidence="2" key="2">
    <citation type="submission" date="2024-04" db="EMBL/GenBank/DDBJ databases">
        <authorList>
            <person name="Chen Y."/>
            <person name="Shah S."/>
            <person name="Dougan E. K."/>
            <person name="Thang M."/>
            <person name="Chan C."/>
        </authorList>
    </citation>
    <scope>NUCLEOTIDE SEQUENCE [LARGE SCALE GENOMIC DNA]</scope>
</reference>